<dbReference type="PANTHER" id="PTHR40661">
    <property type="match status" value="1"/>
</dbReference>
<evidence type="ECO:0000256" key="2">
    <source>
        <dbReference type="ARBA" id="ARBA00023125"/>
    </source>
</evidence>
<evidence type="ECO:0000256" key="3">
    <source>
        <dbReference type="ARBA" id="ARBA00023163"/>
    </source>
</evidence>
<dbReference type="EMBL" id="CP017420">
    <property type="protein sequence ID" value="AOV02778.1"/>
    <property type="molecule type" value="Genomic_DNA"/>
</dbReference>
<dbReference type="CDD" id="cd00093">
    <property type="entry name" value="HTH_XRE"/>
    <property type="match status" value="1"/>
</dbReference>
<proteinExistence type="predicted"/>
<dbReference type="InterPro" id="IPR001387">
    <property type="entry name" value="Cro/C1-type_HTH"/>
</dbReference>
<keyword evidence="2" id="KW-0238">DNA-binding</keyword>
<keyword evidence="6" id="KW-1185">Reference proteome</keyword>
<protein>
    <recommendedName>
        <fullName evidence="4">HTH cro/C1-type domain-containing protein</fullName>
    </recommendedName>
</protein>
<evidence type="ECO:0000259" key="4">
    <source>
        <dbReference type="PROSITE" id="PS50943"/>
    </source>
</evidence>
<dbReference type="PROSITE" id="PS50943">
    <property type="entry name" value="HTH_CROC1"/>
    <property type="match status" value="1"/>
</dbReference>
<keyword evidence="3" id="KW-0804">Transcription</keyword>
<name>A0ABM6E5N8_9BURK</name>
<dbReference type="InterPro" id="IPR039418">
    <property type="entry name" value="LexA-like"/>
</dbReference>
<dbReference type="SUPFAM" id="SSF47413">
    <property type="entry name" value="lambda repressor-like DNA-binding domains"/>
    <property type="match status" value="1"/>
</dbReference>
<organism evidence="5 6">
    <name type="scientific">Delftia tsuruhatensis</name>
    <dbReference type="NCBI Taxonomy" id="180282"/>
    <lineage>
        <taxon>Bacteria</taxon>
        <taxon>Pseudomonadati</taxon>
        <taxon>Pseudomonadota</taxon>
        <taxon>Betaproteobacteria</taxon>
        <taxon>Burkholderiales</taxon>
        <taxon>Comamonadaceae</taxon>
        <taxon>Delftia</taxon>
    </lineage>
</organism>
<feature type="domain" description="HTH cro/C1-type" evidence="4">
    <location>
        <begin position="7"/>
        <end position="62"/>
    </location>
</feature>
<dbReference type="InterPro" id="IPR015927">
    <property type="entry name" value="Peptidase_S24_S26A/B/C"/>
</dbReference>
<dbReference type="CDD" id="cd06529">
    <property type="entry name" value="S24_LexA-like"/>
    <property type="match status" value="1"/>
</dbReference>
<evidence type="ECO:0000256" key="1">
    <source>
        <dbReference type="ARBA" id="ARBA00023015"/>
    </source>
</evidence>
<dbReference type="InterPro" id="IPR010982">
    <property type="entry name" value="Lambda_DNA-bd_dom_sf"/>
</dbReference>
<dbReference type="RefSeq" id="WP_046238886.1">
    <property type="nucleotide sequence ID" value="NZ_CBCSDN010000052.1"/>
</dbReference>
<dbReference type="Pfam" id="PF00717">
    <property type="entry name" value="Peptidase_S24"/>
    <property type="match status" value="1"/>
</dbReference>
<dbReference type="Proteomes" id="UP000095607">
    <property type="component" value="Chromosome"/>
</dbReference>
<evidence type="ECO:0000313" key="5">
    <source>
        <dbReference type="EMBL" id="AOV02778.1"/>
    </source>
</evidence>
<dbReference type="SMART" id="SM00530">
    <property type="entry name" value="HTH_XRE"/>
    <property type="match status" value="1"/>
</dbReference>
<dbReference type="PANTHER" id="PTHR40661:SF1">
    <property type="entry name" value="HTH CRO_C1-TYPE DOMAIN-CONTAINING PROTEIN"/>
    <property type="match status" value="1"/>
</dbReference>
<dbReference type="Gene3D" id="2.10.109.10">
    <property type="entry name" value="Umud Fragment, subunit A"/>
    <property type="match status" value="1"/>
</dbReference>
<gene>
    <name evidence="5" type="ORF">BI380_16240</name>
</gene>
<dbReference type="Pfam" id="PF13443">
    <property type="entry name" value="HTH_26"/>
    <property type="match status" value="1"/>
</dbReference>
<accession>A0ABM6E5N8</accession>
<reference evidence="5 6" key="1">
    <citation type="submission" date="2016-09" db="EMBL/GenBank/DDBJ databases">
        <title>Complete genome sequence of Deltia acidovorans CM13 isolated from murine proximal colonic tissue.</title>
        <authorList>
            <person name="Saffarian A."/>
        </authorList>
    </citation>
    <scope>NUCLEOTIDE SEQUENCE [LARGE SCALE GENOMIC DNA]</scope>
    <source>
        <strain evidence="5 6">CM13</strain>
    </source>
</reference>
<keyword evidence="1" id="KW-0805">Transcription regulation</keyword>
<evidence type="ECO:0000313" key="6">
    <source>
        <dbReference type="Proteomes" id="UP000095607"/>
    </source>
</evidence>
<dbReference type="SUPFAM" id="SSF51306">
    <property type="entry name" value="LexA/Signal peptidase"/>
    <property type="match status" value="1"/>
</dbReference>
<dbReference type="Gene3D" id="1.10.260.40">
    <property type="entry name" value="lambda repressor-like DNA-binding domains"/>
    <property type="match status" value="1"/>
</dbReference>
<sequence length="223" mass="24590">MTLADRLSRAMEASGISQAELARACDVKAPSVHGWLSGKAKFLRGENLLKAAAALNVNQLWLATGEGPMSGSRPEPAEIDLENNPDYPIIRRVRFKLSAGVTGFGVEPSGDAGNPLAFRKDWYERRGFKPSDLVATTVSNGSMEPGLYDGDTVIVNTAQTHPKDGVVFAVNYEGEMVVKRLIRDNGQWWLSSDNPDQRRYPRKVCHEDVKLIGEVVHKQSERI</sequence>
<dbReference type="InterPro" id="IPR036286">
    <property type="entry name" value="LexA/Signal_pep-like_sf"/>
</dbReference>